<dbReference type="RefSeq" id="WP_136631370.1">
    <property type="nucleotide sequence ID" value="NZ_BGZI01000004.1"/>
</dbReference>
<comment type="caution">
    <text evidence="1">The sequence shown here is derived from an EMBL/GenBank/DDBJ whole genome shotgun (WGS) entry which is preliminary data.</text>
</comment>
<dbReference type="EMBL" id="BGZI01000004">
    <property type="protein sequence ID" value="GBO87393.1"/>
    <property type="molecule type" value="Genomic_DNA"/>
</dbReference>
<gene>
    <name evidence="1" type="ORF">MSSD14B_10610</name>
</gene>
<evidence type="ECO:0008006" key="3">
    <source>
        <dbReference type="Google" id="ProtNLM"/>
    </source>
</evidence>
<dbReference type="AlphaFoldDB" id="A0A5M3PWZ1"/>
<proteinExistence type="predicted"/>
<name>A0A5M3PWZ1_9GAMM</name>
<organism evidence="1 2">
    <name type="scientific">Marinobacter salsuginis</name>
    <dbReference type="NCBI Taxonomy" id="418719"/>
    <lineage>
        <taxon>Bacteria</taxon>
        <taxon>Pseudomonadati</taxon>
        <taxon>Pseudomonadota</taxon>
        <taxon>Gammaproteobacteria</taxon>
        <taxon>Pseudomonadales</taxon>
        <taxon>Marinobacteraceae</taxon>
        <taxon>Marinobacter</taxon>
    </lineage>
</organism>
<reference evidence="1 2" key="1">
    <citation type="journal article" date="2019" name="J. Gen. Appl. Microbiol.">
        <title>Aerobic degradation of cis-dichloroethene by the marine bacterium Marinobacter salsuginis strain 5N-3.</title>
        <authorList>
            <person name="Inoue Y."/>
            <person name="Fukunaga Y."/>
            <person name="Katsumata H."/>
            <person name="Ohji S."/>
            <person name="Hosoyama A."/>
            <person name="Mori K."/>
            <person name="Ando K."/>
        </authorList>
    </citation>
    <scope>NUCLEOTIDE SEQUENCE [LARGE SCALE GENOMIC DNA]</scope>
    <source>
        <strain evidence="1 2">NBRC 109114</strain>
    </source>
</reference>
<accession>A0A5M3PWZ1</accession>
<protein>
    <recommendedName>
        <fullName evidence="3">ATPase</fullName>
    </recommendedName>
</protein>
<sequence length="154" mass="17788">MEITTFEDLIDWTRQLHAHLSRSLDESAKLNNDEKASALLDYLSRHESLLEKAVREFENQAEPKAMSTRLYDYLNNQHKPIGPSADSYTHYASMSFEDIAREVFQFHDQVMDLYDSLIGKAEIPEAKSLLEDLLALEEHEAMRLASQIGRMQDL</sequence>
<evidence type="ECO:0000313" key="1">
    <source>
        <dbReference type="EMBL" id="GBO87393.1"/>
    </source>
</evidence>
<evidence type="ECO:0000313" key="2">
    <source>
        <dbReference type="Proteomes" id="UP000387223"/>
    </source>
</evidence>
<dbReference type="Proteomes" id="UP000387223">
    <property type="component" value="Unassembled WGS sequence"/>
</dbReference>